<dbReference type="AlphaFoldDB" id="A0A7S3A6V4"/>
<accession>A0A7S3A6V4</accession>
<proteinExistence type="predicted"/>
<evidence type="ECO:0000313" key="1">
    <source>
        <dbReference type="EMBL" id="CAE0062605.1"/>
    </source>
</evidence>
<reference evidence="1" key="1">
    <citation type="submission" date="2021-01" db="EMBL/GenBank/DDBJ databases">
        <authorList>
            <person name="Corre E."/>
            <person name="Pelletier E."/>
            <person name="Niang G."/>
            <person name="Scheremetjew M."/>
            <person name="Finn R."/>
            <person name="Kale V."/>
            <person name="Holt S."/>
            <person name="Cochrane G."/>
            <person name="Meng A."/>
            <person name="Brown T."/>
            <person name="Cohen L."/>
        </authorList>
    </citation>
    <scope>NUCLEOTIDE SEQUENCE</scope>
    <source>
        <strain evidence="1">CCMP 769</strain>
    </source>
</reference>
<organism evidence="1">
    <name type="scientific">Rhodosorus marinus</name>
    <dbReference type="NCBI Taxonomy" id="101924"/>
    <lineage>
        <taxon>Eukaryota</taxon>
        <taxon>Rhodophyta</taxon>
        <taxon>Stylonematophyceae</taxon>
        <taxon>Stylonematales</taxon>
        <taxon>Stylonemataceae</taxon>
        <taxon>Rhodosorus</taxon>
    </lineage>
</organism>
<protein>
    <submittedName>
        <fullName evidence="1">Uncharacterized protein</fullName>
    </submittedName>
</protein>
<dbReference type="EMBL" id="HBHW01039955">
    <property type="protein sequence ID" value="CAE0062605.1"/>
    <property type="molecule type" value="Transcribed_RNA"/>
</dbReference>
<gene>
    <name evidence="1" type="ORF">RMAR00112_LOCUS30676</name>
</gene>
<name>A0A7S3A6V4_9RHOD</name>
<sequence>MKMSDKGGKNNIIVRGLKGSWRAFDDWSDKRAVSIGEKRANNRNIVNFAGNGRAEMYTNRPLRTGKSSRARRIGEKRANALNIVDYSRPVQMPVKVVEEAW</sequence>